<protein>
    <recommendedName>
        <fullName evidence="5">Inner membrane-spanning protein YciB</fullName>
    </recommendedName>
</protein>
<feature type="transmembrane region" description="Helical" evidence="5">
    <location>
        <begin position="182"/>
        <end position="201"/>
    </location>
</feature>
<evidence type="ECO:0000313" key="7">
    <source>
        <dbReference type="Proteomes" id="UP000242886"/>
    </source>
</evidence>
<keyword evidence="2 5" id="KW-0812">Transmembrane</keyword>
<comment type="subcellular location">
    <subcellularLocation>
        <location evidence="5">Cell inner membrane</location>
        <topology evidence="5">Multi-pass membrane protein</topology>
    </subcellularLocation>
</comment>
<evidence type="ECO:0000256" key="1">
    <source>
        <dbReference type="ARBA" id="ARBA00022475"/>
    </source>
</evidence>
<sequence>MKFLFDLFPVILFFLAFKLSEKRPEAALDFITQTLAPLGIGSAITLAQAPILVATLVVIVATALQISWVWLRHGKVDKMLWASLILVVFFGSLTLIFHDEAFIKWKPTVLYWLFAAVLLGAPLLLKKNLIREMLEAQVQLPEPLWRKLNFAWVGFFLLLGALNLLIAFGLDLSTDIWVNFKLFGTMGLMFMFILGQGVYLAKYIEEK</sequence>
<dbReference type="InterPro" id="IPR006008">
    <property type="entry name" value="YciB"/>
</dbReference>
<dbReference type="Proteomes" id="UP000242886">
    <property type="component" value="Chromosome SDENCHOL"/>
</dbReference>
<evidence type="ECO:0000256" key="5">
    <source>
        <dbReference type="HAMAP-Rule" id="MF_00189"/>
    </source>
</evidence>
<feature type="transmembrane region" description="Helical" evidence="5">
    <location>
        <begin position="150"/>
        <end position="170"/>
    </location>
</feature>
<dbReference type="HAMAP" id="MF_00189">
    <property type="entry name" value="YciB"/>
    <property type="match status" value="1"/>
</dbReference>
<feature type="transmembrane region" description="Helical" evidence="5">
    <location>
        <begin position="46"/>
        <end position="71"/>
    </location>
</feature>
<gene>
    <name evidence="5" type="primary">yciB</name>
    <name evidence="6" type="ORF">SDENCHOL_20617</name>
</gene>
<keyword evidence="5" id="KW-0997">Cell inner membrane</keyword>
<dbReference type="PANTHER" id="PTHR36917">
    <property type="entry name" value="INTRACELLULAR SEPTATION PROTEIN A-RELATED"/>
    <property type="match status" value="1"/>
</dbReference>
<dbReference type="AlphaFoldDB" id="A0A7Z7HTV9"/>
<evidence type="ECO:0000256" key="3">
    <source>
        <dbReference type="ARBA" id="ARBA00022989"/>
    </source>
</evidence>
<dbReference type="NCBIfam" id="TIGR00997">
    <property type="entry name" value="ispZ"/>
    <property type="match status" value="1"/>
</dbReference>
<dbReference type="PANTHER" id="PTHR36917:SF1">
    <property type="entry name" value="INNER MEMBRANE-SPANNING PROTEIN YCIB"/>
    <property type="match status" value="1"/>
</dbReference>
<dbReference type="Pfam" id="PF04279">
    <property type="entry name" value="IspA"/>
    <property type="match status" value="1"/>
</dbReference>
<proteinExistence type="inferred from homology"/>
<evidence type="ECO:0000313" key="6">
    <source>
        <dbReference type="EMBL" id="SMB28340.1"/>
    </source>
</evidence>
<organism evidence="6 7">
    <name type="scientific">Sterolibacterium denitrificans</name>
    <dbReference type="NCBI Taxonomy" id="157592"/>
    <lineage>
        <taxon>Bacteria</taxon>
        <taxon>Pseudomonadati</taxon>
        <taxon>Pseudomonadota</taxon>
        <taxon>Betaproteobacteria</taxon>
        <taxon>Nitrosomonadales</taxon>
        <taxon>Sterolibacteriaceae</taxon>
        <taxon>Sterolibacterium</taxon>
    </lineage>
</organism>
<comment type="similarity">
    <text evidence="5">Belongs to the YciB family.</text>
</comment>
<keyword evidence="4 5" id="KW-0472">Membrane</keyword>
<feature type="transmembrane region" description="Helical" evidence="5">
    <location>
        <begin position="78"/>
        <end position="97"/>
    </location>
</feature>
<dbReference type="GO" id="GO:0005886">
    <property type="term" value="C:plasma membrane"/>
    <property type="evidence" value="ECO:0007669"/>
    <property type="project" value="UniProtKB-SubCell"/>
</dbReference>
<accession>A0A7Z7HTV9</accession>
<keyword evidence="7" id="KW-1185">Reference proteome</keyword>
<name>A0A7Z7HTV9_9PROT</name>
<dbReference type="EMBL" id="LT837803">
    <property type="protein sequence ID" value="SMB28340.1"/>
    <property type="molecule type" value="Genomic_DNA"/>
</dbReference>
<keyword evidence="3 5" id="KW-1133">Transmembrane helix</keyword>
<evidence type="ECO:0000256" key="4">
    <source>
        <dbReference type="ARBA" id="ARBA00023136"/>
    </source>
</evidence>
<dbReference type="NCBIfam" id="NF001325">
    <property type="entry name" value="PRK00259.1-3"/>
    <property type="match status" value="1"/>
</dbReference>
<reference evidence="6" key="1">
    <citation type="submission" date="2017-03" db="EMBL/GenBank/DDBJ databases">
        <authorList>
            <consortium name="AG Boll"/>
        </authorList>
    </citation>
    <scope>NUCLEOTIDE SEQUENCE [LARGE SCALE GENOMIC DNA]</scope>
    <source>
        <strain evidence="6">Chol</strain>
    </source>
</reference>
<dbReference type="RefSeq" id="WP_154717100.1">
    <property type="nucleotide sequence ID" value="NZ_LT837803.1"/>
</dbReference>
<evidence type="ECO:0000256" key="2">
    <source>
        <dbReference type="ARBA" id="ARBA00022692"/>
    </source>
</evidence>
<comment type="function">
    <text evidence="5">Plays a role in cell envelope biogenesis, maintenance of cell envelope integrity and membrane homeostasis.</text>
</comment>
<feature type="transmembrane region" description="Helical" evidence="5">
    <location>
        <begin position="109"/>
        <end position="129"/>
    </location>
</feature>
<keyword evidence="1 5" id="KW-1003">Cell membrane</keyword>